<reference evidence="3" key="1">
    <citation type="submission" date="2017-02" db="UniProtKB">
        <authorList>
            <consortium name="WormBaseParasite"/>
        </authorList>
    </citation>
    <scope>IDENTIFICATION</scope>
</reference>
<dbReference type="AlphaFoldDB" id="A0A0N4Y9P8"/>
<reference evidence="1 2" key="2">
    <citation type="submission" date="2018-11" db="EMBL/GenBank/DDBJ databases">
        <authorList>
            <consortium name="Pathogen Informatics"/>
        </authorList>
    </citation>
    <scope>NUCLEOTIDE SEQUENCE [LARGE SCALE GENOMIC DNA]</scope>
</reference>
<gene>
    <name evidence="1" type="ORF">NBR_LOCUS13057</name>
</gene>
<dbReference type="Proteomes" id="UP000271162">
    <property type="component" value="Unassembled WGS sequence"/>
</dbReference>
<evidence type="ECO:0000313" key="3">
    <source>
        <dbReference type="WBParaSite" id="NBR_0001305601-mRNA-1"/>
    </source>
</evidence>
<evidence type="ECO:0000313" key="1">
    <source>
        <dbReference type="EMBL" id="VDL76646.1"/>
    </source>
</evidence>
<sequence>MAHVALPSLRNLVARSKRVGDMFQLANVASINEQECWGDERKEQELWMKNSAYLTAYRLALAIEAHALRCSALAQADEQAQVINFEHPALFP</sequence>
<dbReference type="STRING" id="27835.A0A0N4Y9P8"/>
<dbReference type="EMBL" id="UYSL01020931">
    <property type="protein sequence ID" value="VDL76646.1"/>
    <property type="molecule type" value="Genomic_DNA"/>
</dbReference>
<proteinExistence type="predicted"/>
<evidence type="ECO:0000313" key="2">
    <source>
        <dbReference type="Proteomes" id="UP000271162"/>
    </source>
</evidence>
<organism evidence="3">
    <name type="scientific">Nippostrongylus brasiliensis</name>
    <name type="common">Rat hookworm</name>
    <dbReference type="NCBI Taxonomy" id="27835"/>
    <lineage>
        <taxon>Eukaryota</taxon>
        <taxon>Metazoa</taxon>
        <taxon>Ecdysozoa</taxon>
        <taxon>Nematoda</taxon>
        <taxon>Chromadorea</taxon>
        <taxon>Rhabditida</taxon>
        <taxon>Rhabditina</taxon>
        <taxon>Rhabditomorpha</taxon>
        <taxon>Strongyloidea</taxon>
        <taxon>Heligmosomidae</taxon>
        <taxon>Nippostrongylus</taxon>
    </lineage>
</organism>
<dbReference type="WBParaSite" id="NBR_0001305601-mRNA-1">
    <property type="protein sequence ID" value="NBR_0001305601-mRNA-1"/>
    <property type="gene ID" value="NBR_0001305601"/>
</dbReference>
<protein>
    <submittedName>
        <fullName evidence="3">Polyprenyl synthetase family protein</fullName>
    </submittedName>
</protein>
<keyword evidence="2" id="KW-1185">Reference proteome</keyword>
<name>A0A0N4Y9P8_NIPBR</name>
<accession>A0A0N4Y9P8</accession>